<comment type="similarity">
    <text evidence="1 3">Belongs to the scytalone dehydratase family.</text>
</comment>
<dbReference type="Proteomes" id="UP001172102">
    <property type="component" value="Unassembled WGS sequence"/>
</dbReference>
<evidence type="ECO:0000256" key="1">
    <source>
        <dbReference type="ARBA" id="ARBA00008584"/>
    </source>
</evidence>
<feature type="domain" description="Scytalone dehydratase-like" evidence="6">
    <location>
        <begin position="8"/>
        <end position="161"/>
    </location>
</feature>
<feature type="active site" evidence="4">
    <location>
        <position position="82"/>
    </location>
</feature>
<keyword evidence="2 3" id="KW-0456">Lyase</keyword>
<accession>A0AA40EA02</accession>
<evidence type="ECO:0000256" key="5">
    <source>
        <dbReference type="PIRSR" id="PIRSR024851-51"/>
    </source>
</evidence>
<dbReference type="InterPro" id="IPR032710">
    <property type="entry name" value="NTF2-like_dom_sf"/>
</dbReference>
<keyword evidence="8" id="KW-1185">Reference proteome</keyword>
<feature type="active site" evidence="4">
    <location>
        <position position="107"/>
    </location>
</feature>
<dbReference type="Pfam" id="PF02982">
    <property type="entry name" value="Scytalone_dh"/>
    <property type="match status" value="1"/>
</dbReference>
<protein>
    <submittedName>
        <fullName evidence="7">Scytalone dehydratase</fullName>
    </submittedName>
</protein>
<dbReference type="GO" id="GO:0030411">
    <property type="term" value="F:scytalone dehydratase activity"/>
    <property type="evidence" value="ECO:0007669"/>
    <property type="project" value="InterPro"/>
</dbReference>
<dbReference type="EMBL" id="JAUKUA010000001">
    <property type="protein sequence ID" value="KAK0729561.1"/>
    <property type="molecule type" value="Genomic_DNA"/>
</dbReference>
<dbReference type="PIRSF" id="PIRSF024851">
    <property type="entry name" value="SCD1"/>
    <property type="match status" value="1"/>
</dbReference>
<reference evidence="7" key="1">
    <citation type="submission" date="2023-06" db="EMBL/GenBank/DDBJ databases">
        <title>Genome-scale phylogeny and comparative genomics of the fungal order Sordariales.</title>
        <authorList>
            <consortium name="Lawrence Berkeley National Laboratory"/>
            <person name="Hensen N."/>
            <person name="Bonometti L."/>
            <person name="Westerberg I."/>
            <person name="Brannstrom I.O."/>
            <person name="Guillou S."/>
            <person name="Cros-Aarteil S."/>
            <person name="Calhoun S."/>
            <person name="Haridas S."/>
            <person name="Kuo A."/>
            <person name="Mondo S."/>
            <person name="Pangilinan J."/>
            <person name="Riley R."/>
            <person name="Labutti K."/>
            <person name="Andreopoulos B."/>
            <person name="Lipzen A."/>
            <person name="Chen C."/>
            <person name="Yanf M."/>
            <person name="Daum C."/>
            <person name="Ng V."/>
            <person name="Clum A."/>
            <person name="Steindorff A."/>
            <person name="Ohm R."/>
            <person name="Martin F."/>
            <person name="Silar P."/>
            <person name="Natvig D."/>
            <person name="Lalanne C."/>
            <person name="Gautier V."/>
            <person name="Ament-Velasquez S.L."/>
            <person name="Kruys A."/>
            <person name="Hutchinson M.I."/>
            <person name="Powell A.J."/>
            <person name="Barry K."/>
            <person name="Miller A.N."/>
            <person name="Grigoriev I.V."/>
            <person name="Debuchy R."/>
            <person name="Gladieux P."/>
            <person name="Thoren M.H."/>
            <person name="Johannesson H."/>
        </authorList>
    </citation>
    <scope>NUCLEOTIDE SEQUENCE</scope>
    <source>
        <strain evidence="7">SMH4607-1</strain>
    </source>
</reference>
<proteinExistence type="inferred from homology"/>
<feature type="binding site" evidence="5">
    <location>
        <position position="50"/>
    </location>
    <ligand>
        <name>substrate</name>
    </ligand>
</feature>
<evidence type="ECO:0000259" key="6">
    <source>
        <dbReference type="Pfam" id="PF02982"/>
    </source>
</evidence>
<dbReference type="Gene3D" id="3.10.450.50">
    <property type="match status" value="1"/>
</dbReference>
<dbReference type="AlphaFoldDB" id="A0AA40EA02"/>
<feature type="binding site" evidence="5">
    <location>
        <position position="47"/>
    </location>
    <ligand>
        <name>substrate</name>
    </ligand>
</feature>
<gene>
    <name evidence="7" type="ORF">B0H67DRAFT_476219</name>
</gene>
<evidence type="ECO:0000313" key="7">
    <source>
        <dbReference type="EMBL" id="KAK0729561.1"/>
    </source>
</evidence>
<dbReference type="SUPFAM" id="SSF54427">
    <property type="entry name" value="NTF2-like"/>
    <property type="match status" value="1"/>
</dbReference>
<organism evidence="7 8">
    <name type="scientific">Lasiosphaeris hirsuta</name>
    <dbReference type="NCBI Taxonomy" id="260670"/>
    <lineage>
        <taxon>Eukaryota</taxon>
        <taxon>Fungi</taxon>
        <taxon>Dikarya</taxon>
        <taxon>Ascomycota</taxon>
        <taxon>Pezizomycotina</taxon>
        <taxon>Sordariomycetes</taxon>
        <taxon>Sordariomycetidae</taxon>
        <taxon>Sordariales</taxon>
        <taxon>Lasiosphaeriaceae</taxon>
        <taxon>Lasiosphaeris</taxon>
    </lineage>
</organism>
<sequence>MQSHLPWLTISDVIGCTTAIFEWAESYDTKDWDRFLRNATPTLLIDYRAFMDKYWEAIPAEEFIATVKDPQFLGSKRCASQHLIGASRFVQKADDYIVGTHQMRVAHQRYTDETLKVVQRRGHASGNSTVHYRKVDGVWKWAGLEPGLRFKEHNFDNIFYQND</sequence>
<dbReference type="GO" id="GO:0006582">
    <property type="term" value="P:melanin metabolic process"/>
    <property type="evidence" value="ECO:0007669"/>
    <property type="project" value="InterPro"/>
</dbReference>
<dbReference type="InterPro" id="IPR049884">
    <property type="entry name" value="Scytalone_dh"/>
</dbReference>
<evidence type="ECO:0000256" key="4">
    <source>
        <dbReference type="PIRSR" id="PIRSR024851-50"/>
    </source>
</evidence>
<evidence type="ECO:0000256" key="2">
    <source>
        <dbReference type="ARBA" id="ARBA00023239"/>
    </source>
</evidence>
<dbReference type="InterPro" id="IPR004235">
    <property type="entry name" value="Scytalone_dehydratase"/>
</dbReference>
<comment type="caution">
    <text evidence="7">The sequence shown here is derived from an EMBL/GenBank/DDBJ whole genome shotgun (WGS) entry which is preliminary data.</text>
</comment>
<evidence type="ECO:0000313" key="8">
    <source>
        <dbReference type="Proteomes" id="UP001172102"/>
    </source>
</evidence>
<name>A0AA40EA02_9PEZI</name>
<feature type="binding site" evidence="5">
    <location>
        <position position="27"/>
    </location>
    <ligand>
        <name>substrate</name>
    </ligand>
</feature>
<evidence type="ECO:0000256" key="3">
    <source>
        <dbReference type="PIRNR" id="PIRNR024851"/>
    </source>
</evidence>